<dbReference type="InterPro" id="IPR000276">
    <property type="entry name" value="GPCR_Rhodpsn"/>
</dbReference>
<keyword evidence="4 5" id="KW-0472">Membrane</keyword>
<evidence type="ECO:0000256" key="1">
    <source>
        <dbReference type="ARBA" id="ARBA00004370"/>
    </source>
</evidence>
<feature type="transmembrane region" description="Helical" evidence="5">
    <location>
        <begin position="106"/>
        <end position="129"/>
    </location>
</feature>
<dbReference type="CDD" id="cd00637">
    <property type="entry name" value="7tm_classA_rhodopsin-like"/>
    <property type="match status" value="1"/>
</dbReference>
<feature type="domain" description="G-protein coupled receptors family 1 profile" evidence="6">
    <location>
        <begin position="40"/>
        <end position="292"/>
    </location>
</feature>
<comment type="subcellular location">
    <subcellularLocation>
        <location evidence="1">Membrane</location>
    </subcellularLocation>
</comment>
<dbReference type="GO" id="GO:0016020">
    <property type="term" value="C:membrane"/>
    <property type="evidence" value="ECO:0007669"/>
    <property type="project" value="UniProtKB-SubCell"/>
</dbReference>
<dbReference type="EMBL" id="CAJNOG010000190">
    <property type="protein sequence ID" value="CAF1057773.1"/>
    <property type="molecule type" value="Genomic_DNA"/>
</dbReference>
<feature type="transmembrane region" description="Helical" evidence="5">
    <location>
        <begin position="276"/>
        <end position="296"/>
    </location>
</feature>
<dbReference type="Pfam" id="PF00001">
    <property type="entry name" value="7tm_1"/>
    <property type="match status" value="1"/>
</dbReference>
<dbReference type="PROSITE" id="PS50262">
    <property type="entry name" value="G_PROTEIN_RECEP_F1_2"/>
    <property type="match status" value="1"/>
</dbReference>
<dbReference type="Gene3D" id="1.20.1070.10">
    <property type="entry name" value="Rhodopsin 7-helix transmembrane proteins"/>
    <property type="match status" value="1"/>
</dbReference>
<evidence type="ECO:0000313" key="9">
    <source>
        <dbReference type="Proteomes" id="UP000663845"/>
    </source>
</evidence>
<keyword evidence="2 5" id="KW-0812">Transmembrane</keyword>
<dbReference type="InterPro" id="IPR017452">
    <property type="entry name" value="GPCR_Rhodpsn_7TM"/>
</dbReference>
<evidence type="ECO:0000256" key="2">
    <source>
        <dbReference type="ARBA" id="ARBA00022692"/>
    </source>
</evidence>
<dbReference type="SUPFAM" id="SSF81321">
    <property type="entry name" value="Family A G protein-coupled receptor-like"/>
    <property type="match status" value="1"/>
</dbReference>
<dbReference type="GO" id="GO:0004930">
    <property type="term" value="F:G protein-coupled receptor activity"/>
    <property type="evidence" value="ECO:0007669"/>
    <property type="project" value="InterPro"/>
</dbReference>
<reference evidence="7" key="1">
    <citation type="submission" date="2021-02" db="EMBL/GenBank/DDBJ databases">
        <authorList>
            <person name="Nowell W R."/>
        </authorList>
    </citation>
    <scope>NUCLEOTIDE SEQUENCE</scope>
</reference>
<sequence>MIANESSNISITTNGYTTSFEGNRIKFSILLPLQICSILCFLYVFLQFAYQKQLRQTIHYHVILLLLIISFIFVTTALSLTLAYMYTSQVNPSTKIFCSLWNWYHYSLNIINLFLMAFASIERNLFIFYPKLMNNKTTRFFLHYCPLIFCVIYPPLFYAAAIFIHKCVSYYDYTQLLCKWPCYFYNTNWSSIDLFLNNYTPLLSIPVFCILLYGRVLIQKHTLKQQRFKWRRDKKLILQLWAISNLYLLMWMPVQLAGLINIYWLPTFLLQAQIDYMYLFPYLIHILYPFIVLLSFHNEMLKFKRVAIR</sequence>
<dbReference type="AlphaFoldDB" id="A0A814KZE8"/>
<evidence type="ECO:0000313" key="8">
    <source>
        <dbReference type="EMBL" id="CAF3494916.1"/>
    </source>
</evidence>
<protein>
    <recommendedName>
        <fullName evidence="6">G-protein coupled receptors family 1 profile domain-containing protein</fullName>
    </recommendedName>
</protein>
<dbReference type="EMBL" id="CAJOAZ010000026">
    <property type="protein sequence ID" value="CAF3494916.1"/>
    <property type="molecule type" value="Genomic_DNA"/>
</dbReference>
<feature type="transmembrane region" description="Helical" evidence="5">
    <location>
        <begin position="62"/>
        <end position="86"/>
    </location>
</feature>
<feature type="transmembrane region" description="Helical" evidence="5">
    <location>
        <begin position="29"/>
        <end position="50"/>
    </location>
</feature>
<dbReference type="Proteomes" id="UP000663844">
    <property type="component" value="Unassembled WGS sequence"/>
</dbReference>
<feature type="transmembrane region" description="Helical" evidence="5">
    <location>
        <begin position="199"/>
        <end position="218"/>
    </location>
</feature>
<comment type="caution">
    <text evidence="7">The sequence shown here is derived from an EMBL/GenBank/DDBJ whole genome shotgun (WGS) entry which is preliminary data.</text>
</comment>
<evidence type="ECO:0000256" key="3">
    <source>
        <dbReference type="ARBA" id="ARBA00022989"/>
    </source>
</evidence>
<evidence type="ECO:0000256" key="4">
    <source>
        <dbReference type="ARBA" id="ARBA00023136"/>
    </source>
</evidence>
<keyword evidence="3 5" id="KW-1133">Transmembrane helix</keyword>
<evidence type="ECO:0000313" key="7">
    <source>
        <dbReference type="EMBL" id="CAF1057773.1"/>
    </source>
</evidence>
<feature type="transmembrane region" description="Helical" evidence="5">
    <location>
        <begin position="141"/>
        <end position="164"/>
    </location>
</feature>
<dbReference type="Proteomes" id="UP000663845">
    <property type="component" value="Unassembled WGS sequence"/>
</dbReference>
<evidence type="ECO:0000259" key="6">
    <source>
        <dbReference type="PROSITE" id="PS50262"/>
    </source>
</evidence>
<feature type="transmembrane region" description="Helical" evidence="5">
    <location>
        <begin position="238"/>
        <end position="264"/>
    </location>
</feature>
<proteinExistence type="predicted"/>
<name>A0A814KZE8_9BILA</name>
<evidence type="ECO:0000256" key="5">
    <source>
        <dbReference type="SAM" id="Phobius"/>
    </source>
</evidence>
<accession>A0A814KZE8</accession>
<organism evidence="7 9">
    <name type="scientific">Adineta steineri</name>
    <dbReference type="NCBI Taxonomy" id="433720"/>
    <lineage>
        <taxon>Eukaryota</taxon>
        <taxon>Metazoa</taxon>
        <taxon>Spiralia</taxon>
        <taxon>Gnathifera</taxon>
        <taxon>Rotifera</taxon>
        <taxon>Eurotatoria</taxon>
        <taxon>Bdelloidea</taxon>
        <taxon>Adinetida</taxon>
        <taxon>Adinetidae</taxon>
        <taxon>Adineta</taxon>
    </lineage>
</organism>
<gene>
    <name evidence="7" type="ORF">JYZ213_LOCUS19047</name>
    <name evidence="8" type="ORF">OXD698_LOCUS957</name>
</gene>